<dbReference type="InterPro" id="IPR042263">
    <property type="entry name" value="DPH1/DPH2_1"/>
</dbReference>
<dbReference type="Gene3D" id="3.40.50.11860">
    <property type="entry name" value="Diphthamide synthesis DPH1/DPH2 domain 3"/>
    <property type="match status" value="1"/>
</dbReference>
<dbReference type="SFLD" id="SFLDG01121">
    <property type="entry name" value="Diphthamide_biosynthesis"/>
    <property type="match status" value="1"/>
</dbReference>
<dbReference type="PANTHER" id="PTHR10762">
    <property type="entry name" value="DIPHTHAMIDE BIOSYNTHESIS PROTEIN"/>
    <property type="match status" value="1"/>
</dbReference>
<sequence>MGTLHRLMATINPNMEEVRSGSIVVALGAAHSCCVDEVAADHVTADCVIHFGHACLSATSRLPVYYVFVDLPIDVSSAADALCPALPADGTVVVFVDVRYQHALAALCRELSLRLGLPVVAAEPPPSDPASAPDLTGGGEGATETVLLNRRVALSEPALQAATVVYVGGEGRLLTCLAMALGDTPLLVWEPSGGRPPAPPGPEASRAVRRRYYMVERTKDAARVGVLVGTLAVHRYREAIERLKQLLRAAGKRCYTLLCGKLNVAKLANFPELDVLVLVSCPESALLDSKEFLQPVVTPYEAELACNPARQWSGRYVAEFGRLLPGGAAHVPLPEAGDVVTDVSLVTGRLRSCGMEADGTPESGADSSLVARDNLSVAVHGGGAGQALSERSWRGLEQRLGDTPVMAAVQGQRGVAAGYDQEGTAVEDSGSTS</sequence>
<dbReference type="InterPro" id="IPR042265">
    <property type="entry name" value="DPH1/DPH2_3"/>
</dbReference>
<evidence type="ECO:0000313" key="8">
    <source>
        <dbReference type="Proteomes" id="UP000440578"/>
    </source>
</evidence>
<evidence type="ECO:0000256" key="6">
    <source>
        <dbReference type="ARBA" id="ARBA00023014"/>
    </source>
</evidence>
<evidence type="ECO:0000256" key="2">
    <source>
        <dbReference type="ARBA" id="ARBA00005156"/>
    </source>
</evidence>
<evidence type="ECO:0000256" key="5">
    <source>
        <dbReference type="ARBA" id="ARBA00023004"/>
    </source>
</evidence>
<dbReference type="GO" id="GO:0090560">
    <property type="term" value="F:2-(3-amino-3-carboxypropyl)histidine synthase activity"/>
    <property type="evidence" value="ECO:0007669"/>
    <property type="project" value="InterPro"/>
</dbReference>
<comment type="pathway">
    <text evidence="2">Protein modification; peptidyl-diphthamide biosynthesis.</text>
</comment>
<dbReference type="FunFam" id="3.40.50.11860:FF:000001">
    <property type="entry name" value="2-(3-amino-3-carboxypropyl)histidine synthase subunit 2"/>
    <property type="match status" value="1"/>
</dbReference>
<keyword evidence="6" id="KW-0411">Iron-sulfur</keyword>
<evidence type="ECO:0000313" key="7">
    <source>
        <dbReference type="EMBL" id="KAF0302611.1"/>
    </source>
</evidence>
<gene>
    <name evidence="7" type="primary">dph2_1</name>
    <name evidence="7" type="ORF">FJT64_025292</name>
</gene>
<evidence type="ECO:0000256" key="3">
    <source>
        <dbReference type="ARBA" id="ARBA00006179"/>
    </source>
</evidence>
<keyword evidence="8" id="KW-1185">Reference proteome</keyword>
<dbReference type="Proteomes" id="UP000440578">
    <property type="component" value="Unassembled WGS sequence"/>
</dbReference>
<organism evidence="7 8">
    <name type="scientific">Amphibalanus amphitrite</name>
    <name type="common">Striped barnacle</name>
    <name type="synonym">Balanus amphitrite</name>
    <dbReference type="NCBI Taxonomy" id="1232801"/>
    <lineage>
        <taxon>Eukaryota</taxon>
        <taxon>Metazoa</taxon>
        <taxon>Ecdysozoa</taxon>
        <taxon>Arthropoda</taxon>
        <taxon>Crustacea</taxon>
        <taxon>Multicrustacea</taxon>
        <taxon>Cirripedia</taxon>
        <taxon>Thoracica</taxon>
        <taxon>Thoracicalcarea</taxon>
        <taxon>Balanomorpha</taxon>
        <taxon>Balanoidea</taxon>
        <taxon>Balanidae</taxon>
        <taxon>Amphibalaninae</taxon>
        <taxon>Amphibalanus</taxon>
    </lineage>
</organism>
<dbReference type="Pfam" id="PF01866">
    <property type="entry name" value="Diphthamide_syn"/>
    <property type="match status" value="1"/>
</dbReference>
<dbReference type="AlphaFoldDB" id="A0A6A4WL55"/>
<dbReference type="GO" id="GO:0051536">
    <property type="term" value="F:iron-sulfur cluster binding"/>
    <property type="evidence" value="ECO:0007669"/>
    <property type="project" value="UniProtKB-KW"/>
</dbReference>
<dbReference type="Gene3D" id="3.40.50.11840">
    <property type="entry name" value="Diphthamide synthesis DPH1/DPH2 domain 1"/>
    <property type="match status" value="1"/>
</dbReference>
<proteinExistence type="inferred from homology"/>
<evidence type="ECO:0000256" key="1">
    <source>
        <dbReference type="ARBA" id="ARBA00001966"/>
    </source>
</evidence>
<dbReference type="EMBL" id="VIIS01001041">
    <property type="protein sequence ID" value="KAF0302611.1"/>
    <property type="molecule type" value="Genomic_DNA"/>
</dbReference>
<dbReference type="PANTHER" id="PTHR10762:SF2">
    <property type="entry name" value="2-(3-AMINO-3-CARBOXYPROPYL)HISTIDINE SYNTHASE SUBUNIT 2"/>
    <property type="match status" value="1"/>
</dbReference>
<protein>
    <submittedName>
        <fullName evidence="7">2-(3-amino-3-carboxypropyl)histidine synthase subunit 2</fullName>
    </submittedName>
</protein>
<dbReference type="GO" id="GO:0017183">
    <property type="term" value="P:protein histidyl modification to diphthamide"/>
    <property type="evidence" value="ECO:0007669"/>
    <property type="project" value="UniProtKB-UniPathway"/>
</dbReference>
<evidence type="ECO:0000256" key="4">
    <source>
        <dbReference type="ARBA" id="ARBA00022723"/>
    </source>
</evidence>
<dbReference type="SFLD" id="SFLDS00032">
    <property type="entry name" value="Radical_SAM_3-amino-3-carboxyp"/>
    <property type="match status" value="1"/>
</dbReference>
<comment type="caution">
    <text evidence="7">The sequence shown here is derived from an EMBL/GenBank/DDBJ whole genome shotgun (WGS) entry which is preliminary data.</text>
</comment>
<comment type="cofactor">
    <cofactor evidence="1">
        <name>[4Fe-4S] cluster</name>
        <dbReference type="ChEBI" id="CHEBI:49883"/>
    </cofactor>
</comment>
<keyword evidence="5" id="KW-0408">Iron</keyword>
<comment type="similarity">
    <text evidence="3">Belongs to the DPH1/DPH2 family. DPH2 subfamily.</text>
</comment>
<dbReference type="OrthoDB" id="361972at2759"/>
<dbReference type="NCBIfam" id="TIGR00322">
    <property type="entry name" value="diphth2_R"/>
    <property type="match status" value="1"/>
</dbReference>
<dbReference type="InterPro" id="IPR016435">
    <property type="entry name" value="DPH1/DPH2"/>
</dbReference>
<keyword evidence="4" id="KW-0479">Metal-binding</keyword>
<accession>A0A6A4WL55</accession>
<name>A0A6A4WL55_AMPAM</name>
<dbReference type="GO" id="GO:0046872">
    <property type="term" value="F:metal ion binding"/>
    <property type="evidence" value="ECO:0007669"/>
    <property type="project" value="UniProtKB-KW"/>
</dbReference>
<dbReference type="UniPathway" id="UPA00559"/>
<reference evidence="7 8" key="1">
    <citation type="submission" date="2019-07" db="EMBL/GenBank/DDBJ databases">
        <title>Draft genome assembly of a fouling barnacle, Amphibalanus amphitrite (Darwin, 1854): The first reference genome for Thecostraca.</title>
        <authorList>
            <person name="Kim W."/>
        </authorList>
    </citation>
    <scope>NUCLEOTIDE SEQUENCE [LARGE SCALE GENOMIC DNA]</scope>
    <source>
        <strain evidence="7">SNU_AA5</strain>
        <tissue evidence="7">Soma without cirri and trophi</tissue>
    </source>
</reference>